<dbReference type="AlphaFoldDB" id="A0A2H0URB9"/>
<feature type="domain" description="Dystroglycan-type cadherin-like" evidence="3">
    <location>
        <begin position="688"/>
        <end position="785"/>
    </location>
</feature>
<feature type="signal peptide" evidence="2">
    <location>
        <begin position="1"/>
        <end position="26"/>
    </location>
</feature>
<keyword evidence="1" id="KW-1133">Transmembrane helix</keyword>
<feature type="domain" description="Dystroglycan-type cadherin-like" evidence="3">
    <location>
        <begin position="581"/>
        <end position="672"/>
    </location>
</feature>
<dbReference type="Pfam" id="PF05345">
    <property type="entry name" value="He_PIG"/>
    <property type="match status" value="3"/>
</dbReference>
<organism evidence="4 5">
    <name type="scientific">Candidatus Harrisonbacteria bacterium CG10_big_fil_rev_8_21_14_0_10_45_28</name>
    <dbReference type="NCBI Taxonomy" id="1974586"/>
    <lineage>
        <taxon>Bacteria</taxon>
        <taxon>Candidatus Harrisoniibacteriota</taxon>
    </lineage>
</organism>
<dbReference type="EMBL" id="PFBC01000007">
    <property type="protein sequence ID" value="PIR88206.1"/>
    <property type="molecule type" value="Genomic_DNA"/>
</dbReference>
<feature type="transmembrane region" description="Helical" evidence="1">
    <location>
        <begin position="799"/>
        <end position="818"/>
    </location>
</feature>
<evidence type="ECO:0000256" key="1">
    <source>
        <dbReference type="SAM" id="Phobius"/>
    </source>
</evidence>
<accession>A0A2H0URB9</accession>
<feature type="domain" description="Dystroglycan-type cadherin-like" evidence="3">
    <location>
        <begin position="387"/>
        <end position="483"/>
    </location>
</feature>
<dbReference type="Gene3D" id="2.60.40.10">
    <property type="entry name" value="Immunoglobulins"/>
    <property type="match status" value="5"/>
</dbReference>
<dbReference type="InterPro" id="IPR006644">
    <property type="entry name" value="Cadg"/>
</dbReference>
<keyword evidence="1" id="KW-0812">Transmembrane</keyword>
<dbReference type="Proteomes" id="UP000230903">
    <property type="component" value="Unassembled WGS sequence"/>
</dbReference>
<dbReference type="GO" id="GO:0016020">
    <property type="term" value="C:membrane"/>
    <property type="evidence" value="ECO:0007669"/>
    <property type="project" value="InterPro"/>
</dbReference>
<sequence length="827" mass="88108">MNTKFQKIFAISLVAALFLPYSFVFATTYNYATGSQTNTGYNTATGSQSTTVGYNTATGGQVAATSNTATGAQTSTGYNTATGNQSSTGYNTATGAQTSTGYNTATGSQVATTYNTATGSQTNTGYNGATGSQVNTGYNTATGQVAYNPACSDGIDNDGDGKVDMNDPGCTSASDNSEYNVVYACSDGVDNDGDGKVDMNDPGCTSASDNSEYNVVYACADGVDNDGDGKIDYPADPGCYGATDNNEYNAPAVVYACSDGVDNDGDGKIDMNDPGCTSSSDNNEYNQVINNPPVWNQTSSQEITAGQTLNVTVSASDPEGDSLTYSSYNIPANSSFNASTRVFTFTPSTYQQGYFTVRLAVADAMHMPVLMSFYVLVRAGQSQNQNPVCSSIASRDINVNQTLNFTVPAYDPDGDSLYYTMSGSPANSNLNSTSGYFTFTPSTSQKGQTYYTNFSVSDSRGGSCNQSVTIRVLDNGIGSNQPPIWNQQGTRSVRQGEYLSFDVSAYDPDGDFLTYSSVQLPAGAVFDANQRRFNWTPTSSQLGYQNVKLRVSDNVNPAVDMTFYVQVLANGNNGGNNSAPYFIGNQSSYTVYAGSQLQFSINATDPDGDYLNYSSYSLPSGSSFNSYNRTFTWTPNSSQVGTHSARFTASDGVHTSAEFLVTIQVLQTGGGSYYPTYPTYPTYNNNPPYFTSTPNRVAGINQTYIYDANAYDPDGDYVTYSAVQIPVGAYMDYNSGLITWVPTFAQSGQSFQFSIRAMDSRGLSASQTFTVFAQGIVLGATTDYPYFPSTGGGFSDVNMLLIPLALIAFLSAIGMFFVRRLSLVSNR</sequence>
<dbReference type="SUPFAM" id="SSF49313">
    <property type="entry name" value="Cadherin-like"/>
    <property type="match status" value="5"/>
</dbReference>
<dbReference type="InterPro" id="IPR015919">
    <property type="entry name" value="Cadherin-like_sf"/>
</dbReference>
<gene>
    <name evidence="4" type="ORF">COU10_00395</name>
</gene>
<feature type="chain" id="PRO_5013829921" description="Dystroglycan-type cadherin-like domain-containing protein" evidence="2">
    <location>
        <begin position="27"/>
        <end position="827"/>
    </location>
</feature>
<comment type="caution">
    <text evidence="4">The sequence shown here is derived from an EMBL/GenBank/DDBJ whole genome shotgun (WGS) entry which is preliminary data.</text>
</comment>
<evidence type="ECO:0000313" key="4">
    <source>
        <dbReference type="EMBL" id="PIR88206.1"/>
    </source>
</evidence>
<dbReference type="GO" id="GO:0005509">
    <property type="term" value="F:calcium ion binding"/>
    <property type="evidence" value="ECO:0007669"/>
    <property type="project" value="InterPro"/>
</dbReference>
<evidence type="ECO:0000313" key="5">
    <source>
        <dbReference type="Proteomes" id="UP000230903"/>
    </source>
</evidence>
<dbReference type="InterPro" id="IPR013783">
    <property type="entry name" value="Ig-like_fold"/>
</dbReference>
<proteinExistence type="predicted"/>
<dbReference type="SMART" id="SM00736">
    <property type="entry name" value="CADG"/>
    <property type="match status" value="3"/>
</dbReference>
<evidence type="ECO:0000259" key="3">
    <source>
        <dbReference type="SMART" id="SM00736"/>
    </source>
</evidence>
<evidence type="ECO:0000256" key="2">
    <source>
        <dbReference type="SAM" id="SignalP"/>
    </source>
</evidence>
<keyword evidence="1" id="KW-0472">Membrane</keyword>
<reference evidence="5" key="1">
    <citation type="submission" date="2017-09" db="EMBL/GenBank/DDBJ databases">
        <title>Depth-based differentiation of microbial function through sediment-hosted aquifers and enrichment of novel symbionts in the deep terrestrial subsurface.</title>
        <authorList>
            <person name="Probst A.J."/>
            <person name="Ladd B."/>
            <person name="Jarett J.K."/>
            <person name="Geller-Mcgrath D.E."/>
            <person name="Sieber C.M.K."/>
            <person name="Emerson J.B."/>
            <person name="Anantharaman K."/>
            <person name="Thomas B.C."/>
            <person name="Malmstrom R."/>
            <person name="Stieglmeier M."/>
            <person name="Klingl A."/>
            <person name="Woyke T."/>
            <person name="Ryan C.M."/>
            <person name="Banfield J.F."/>
        </authorList>
    </citation>
    <scope>NUCLEOTIDE SEQUENCE [LARGE SCALE GENOMIC DNA]</scope>
</reference>
<dbReference type="Pfam" id="PF17963">
    <property type="entry name" value="Big_9"/>
    <property type="match status" value="2"/>
</dbReference>
<keyword evidence="2" id="KW-0732">Signal</keyword>
<protein>
    <recommendedName>
        <fullName evidence="3">Dystroglycan-type cadherin-like domain-containing protein</fullName>
    </recommendedName>
</protein>
<name>A0A2H0URB9_9BACT</name>